<feature type="compositionally biased region" description="Polar residues" evidence="1">
    <location>
        <begin position="172"/>
        <end position="182"/>
    </location>
</feature>
<organism evidence="2 3">
    <name type="scientific">Trichoderma harzianum CBS 226.95</name>
    <dbReference type="NCBI Taxonomy" id="983964"/>
    <lineage>
        <taxon>Eukaryota</taxon>
        <taxon>Fungi</taxon>
        <taxon>Dikarya</taxon>
        <taxon>Ascomycota</taxon>
        <taxon>Pezizomycotina</taxon>
        <taxon>Sordariomycetes</taxon>
        <taxon>Hypocreomycetidae</taxon>
        <taxon>Hypocreales</taxon>
        <taxon>Hypocreaceae</taxon>
        <taxon>Trichoderma</taxon>
    </lineage>
</organism>
<feature type="region of interest" description="Disordered" evidence="1">
    <location>
        <begin position="160"/>
        <end position="182"/>
    </location>
</feature>
<evidence type="ECO:0000313" key="3">
    <source>
        <dbReference type="Proteomes" id="UP000241690"/>
    </source>
</evidence>
<name>A0A2T4A8F0_TRIHA</name>
<sequence length="182" mass="20667">MYSCNAASILLRYLASRGPAGPPYLRLYAMLRSFFMHAETPTQTQRSGNKGKERERKKKDPNRFRGDIKPLPVGGGWMRARNSTSIKHIQLRNNTHTPNKSEKALGRNKQCLEGKRQRRAVSLPHSEILTLPLFPVWSPKSFFVCRTTFLRGMSKRAEKQQASKKAAASRLQPCSYSIPHNG</sequence>
<dbReference type="RefSeq" id="XP_024773032.1">
    <property type="nucleotide sequence ID" value="XM_024915352.1"/>
</dbReference>
<dbReference type="GeneID" id="36623919"/>
<dbReference type="EMBL" id="KZ679682">
    <property type="protein sequence ID" value="PTB53355.1"/>
    <property type="molecule type" value="Genomic_DNA"/>
</dbReference>
<evidence type="ECO:0000256" key="1">
    <source>
        <dbReference type="SAM" id="MobiDB-lite"/>
    </source>
</evidence>
<dbReference type="Proteomes" id="UP000241690">
    <property type="component" value="Unassembled WGS sequence"/>
</dbReference>
<protein>
    <submittedName>
        <fullName evidence="2">Uncharacterized protein</fullName>
    </submittedName>
</protein>
<evidence type="ECO:0000313" key="2">
    <source>
        <dbReference type="EMBL" id="PTB53355.1"/>
    </source>
</evidence>
<gene>
    <name evidence="2" type="ORF">M431DRAFT_460908</name>
</gene>
<accession>A0A2T4A8F0</accession>
<reference evidence="2 3" key="1">
    <citation type="submission" date="2016-07" db="EMBL/GenBank/DDBJ databases">
        <title>Multiple horizontal gene transfer events from other fungi enriched the ability of initially mycotrophic Trichoderma (Ascomycota) to feed on dead plant biomass.</title>
        <authorList>
            <consortium name="DOE Joint Genome Institute"/>
            <person name="Aerts A."/>
            <person name="Atanasova L."/>
            <person name="Chenthamara K."/>
            <person name="Zhang J."/>
            <person name="Grujic M."/>
            <person name="Henrissat B."/>
            <person name="Kuo A."/>
            <person name="Salamov A."/>
            <person name="Lipzen A."/>
            <person name="Labutti K."/>
            <person name="Barry K."/>
            <person name="Miao Y."/>
            <person name="Rahimi M.J."/>
            <person name="Shen Q."/>
            <person name="Grigoriev I.V."/>
            <person name="Kubicek C.P."/>
            <person name="Druzhinina I.S."/>
        </authorList>
    </citation>
    <scope>NUCLEOTIDE SEQUENCE [LARGE SCALE GENOMIC DNA]</scope>
    <source>
        <strain evidence="2 3">CBS 226.95</strain>
    </source>
</reference>
<keyword evidence="3" id="KW-1185">Reference proteome</keyword>
<dbReference type="AlphaFoldDB" id="A0A2T4A8F0"/>
<proteinExistence type="predicted"/>
<feature type="region of interest" description="Disordered" evidence="1">
    <location>
        <begin position="39"/>
        <end position="71"/>
    </location>
</feature>